<sequence length="115" mass="12457">MSQDNNTPTSVGYLPYSVAKALSEGNSMLRALREWRGLSFTELSDASGVDLVLLMLAERGSELLPDEQAALAKVLSVEERVLEVSTPGLKSINSTPHARQDFQSTRTDLCNASTT</sequence>
<organism evidence="2 3">
    <name type="scientific">Kaistia terrae</name>
    <dbReference type="NCBI Taxonomy" id="537017"/>
    <lineage>
        <taxon>Bacteria</taxon>
        <taxon>Pseudomonadati</taxon>
        <taxon>Pseudomonadota</taxon>
        <taxon>Alphaproteobacteria</taxon>
        <taxon>Hyphomicrobiales</taxon>
        <taxon>Kaistiaceae</taxon>
        <taxon>Kaistia</taxon>
    </lineage>
</organism>
<accession>A0ABW0PY08</accession>
<dbReference type="SUPFAM" id="SSF47413">
    <property type="entry name" value="lambda repressor-like DNA-binding domains"/>
    <property type="match status" value="1"/>
</dbReference>
<feature type="region of interest" description="Disordered" evidence="1">
    <location>
        <begin position="88"/>
        <end position="115"/>
    </location>
</feature>
<dbReference type="EMBL" id="JBHSML010000009">
    <property type="protein sequence ID" value="MFC5517486.1"/>
    <property type="molecule type" value="Genomic_DNA"/>
</dbReference>
<gene>
    <name evidence="2" type="ORF">ACFPP9_17005</name>
</gene>
<dbReference type="RefSeq" id="WP_266346554.1">
    <property type="nucleotide sequence ID" value="NZ_JAPKNH010000024.1"/>
</dbReference>
<feature type="compositionally biased region" description="Polar residues" evidence="1">
    <location>
        <begin position="91"/>
        <end position="115"/>
    </location>
</feature>
<evidence type="ECO:0000256" key="1">
    <source>
        <dbReference type="SAM" id="MobiDB-lite"/>
    </source>
</evidence>
<protein>
    <submittedName>
        <fullName evidence="2">Helix-turn-helix domain-containing protein</fullName>
    </submittedName>
</protein>
<dbReference type="InterPro" id="IPR010982">
    <property type="entry name" value="Lambda_DNA-bd_dom_sf"/>
</dbReference>
<reference evidence="3" key="1">
    <citation type="journal article" date="2019" name="Int. J. Syst. Evol. Microbiol.">
        <title>The Global Catalogue of Microorganisms (GCM) 10K type strain sequencing project: providing services to taxonomists for standard genome sequencing and annotation.</title>
        <authorList>
            <consortium name="The Broad Institute Genomics Platform"/>
            <consortium name="The Broad Institute Genome Sequencing Center for Infectious Disease"/>
            <person name="Wu L."/>
            <person name="Ma J."/>
        </authorList>
    </citation>
    <scope>NUCLEOTIDE SEQUENCE [LARGE SCALE GENOMIC DNA]</scope>
    <source>
        <strain evidence="3">KACC 12633</strain>
    </source>
</reference>
<proteinExistence type="predicted"/>
<keyword evidence="3" id="KW-1185">Reference proteome</keyword>
<comment type="caution">
    <text evidence="2">The sequence shown here is derived from an EMBL/GenBank/DDBJ whole genome shotgun (WGS) entry which is preliminary data.</text>
</comment>
<dbReference type="Proteomes" id="UP001596150">
    <property type="component" value="Unassembled WGS sequence"/>
</dbReference>
<evidence type="ECO:0000313" key="3">
    <source>
        <dbReference type="Proteomes" id="UP001596150"/>
    </source>
</evidence>
<evidence type="ECO:0000313" key="2">
    <source>
        <dbReference type="EMBL" id="MFC5517486.1"/>
    </source>
</evidence>
<name>A0ABW0PY08_9HYPH</name>